<accession>A0A9N9WI85</accession>
<feature type="compositionally biased region" description="Basic and acidic residues" evidence="1">
    <location>
        <begin position="1"/>
        <end position="19"/>
    </location>
</feature>
<sequence length="133" mass="15041">MDFPQKVDVKTCSKSEPPHPCDPPLPCDPHEEPEGDCYPPFLCYERLKNPEEDHMTRCRPGASIGVRSCKKVINPHPCDPRMPCSEVPKPKKLPCDDRPLCKEKIKNPDVPKVKRALCTDSKGKIKEAILKKI</sequence>
<evidence type="ECO:0000313" key="3">
    <source>
        <dbReference type="Proteomes" id="UP001153714"/>
    </source>
</evidence>
<dbReference type="AlphaFoldDB" id="A0A9N9WI85"/>
<dbReference type="EMBL" id="OU893339">
    <property type="protein sequence ID" value="CAG9796195.1"/>
    <property type="molecule type" value="Genomic_DNA"/>
</dbReference>
<evidence type="ECO:0000256" key="1">
    <source>
        <dbReference type="SAM" id="MobiDB-lite"/>
    </source>
</evidence>
<evidence type="ECO:0000313" key="2">
    <source>
        <dbReference type="EMBL" id="CAG9796195.1"/>
    </source>
</evidence>
<name>A0A9N9WI85_9NEOP</name>
<organism evidence="2 3">
    <name type="scientific">Diatraea saccharalis</name>
    <name type="common">sugarcane borer</name>
    <dbReference type="NCBI Taxonomy" id="40085"/>
    <lineage>
        <taxon>Eukaryota</taxon>
        <taxon>Metazoa</taxon>
        <taxon>Ecdysozoa</taxon>
        <taxon>Arthropoda</taxon>
        <taxon>Hexapoda</taxon>
        <taxon>Insecta</taxon>
        <taxon>Pterygota</taxon>
        <taxon>Neoptera</taxon>
        <taxon>Endopterygota</taxon>
        <taxon>Lepidoptera</taxon>
        <taxon>Glossata</taxon>
        <taxon>Ditrysia</taxon>
        <taxon>Pyraloidea</taxon>
        <taxon>Crambidae</taxon>
        <taxon>Crambinae</taxon>
        <taxon>Diatraea</taxon>
    </lineage>
</organism>
<dbReference type="OrthoDB" id="7334569at2759"/>
<dbReference type="Proteomes" id="UP001153714">
    <property type="component" value="Chromosome 8"/>
</dbReference>
<proteinExistence type="predicted"/>
<feature type="region of interest" description="Disordered" evidence="1">
    <location>
        <begin position="1"/>
        <end position="27"/>
    </location>
</feature>
<protein>
    <submittedName>
        <fullName evidence="2">Uncharacterized protein</fullName>
    </submittedName>
</protein>
<gene>
    <name evidence="2" type="ORF">DIATSA_LOCUS13401</name>
</gene>
<reference evidence="2" key="1">
    <citation type="submission" date="2021-12" db="EMBL/GenBank/DDBJ databases">
        <authorList>
            <person name="King R."/>
        </authorList>
    </citation>
    <scope>NUCLEOTIDE SEQUENCE</scope>
</reference>
<keyword evidence="3" id="KW-1185">Reference proteome</keyword>
<reference evidence="2" key="2">
    <citation type="submission" date="2022-10" db="EMBL/GenBank/DDBJ databases">
        <authorList>
            <consortium name="ENA_rothamsted_submissions"/>
            <consortium name="culmorum"/>
            <person name="King R."/>
        </authorList>
    </citation>
    <scope>NUCLEOTIDE SEQUENCE</scope>
</reference>